<organism evidence="1 2">
    <name type="scientific">Ephemerocybe angulata</name>
    <dbReference type="NCBI Taxonomy" id="980116"/>
    <lineage>
        <taxon>Eukaryota</taxon>
        <taxon>Fungi</taxon>
        <taxon>Dikarya</taxon>
        <taxon>Basidiomycota</taxon>
        <taxon>Agaricomycotina</taxon>
        <taxon>Agaricomycetes</taxon>
        <taxon>Agaricomycetidae</taxon>
        <taxon>Agaricales</taxon>
        <taxon>Agaricineae</taxon>
        <taxon>Psathyrellaceae</taxon>
        <taxon>Ephemerocybe</taxon>
    </lineage>
</organism>
<gene>
    <name evidence="1" type="ORF">DFP72DRAFT_769852</name>
</gene>
<proteinExistence type="predicted"/>
<dbReference type="EMBL" id="JACGCI010000131">
    <property type="protein sequence ID" value="KAF6743974.1"/>
    <property type="molecule type" value="Genomic_DNA"/>
</dbReference>
<evidence type="ECO:0008006" key="3">
    <source>
        <dbReference type="Google" id="ProtNLM"/>
    </source>
</evidence>
<name>A0A8H6LVR9_9AGAR</name>
<comment type="caution">
    <text evidence="1">The sequence shown here is derived from an EMBL/GenBank/DDBJ whole genome shotgun (WGS) entry which is preliminary data.</text>
</comment>
<accession>A0A8H6LVR9</accession>
<feature type="non-terminal residue" evidence="1">
    <location>
        <position position="140"/>
    </location>
</feature>
<reference evidence="1 2" key="1">
    <citation type="submission" date="2020-07" db="EMBL/GenBank/DDBJ databases">
        <title>Comparative genomics of pyrophilous fungi reveals a link between fire events and developmental genes.</title>
        <authorList>
            <consortium name="DOE Joint Genome Institute"/>
            <person name="Steindorff A.S."/>
            <person name="Carver A."/>
            <person name="Calhoun S."/>
            <person name="Stillman K."/>
            <person name="Liu H."/>
            <person name="Lipzen A."/>
            <person name="Pangilinan J."/>
            <person name="Labutti K."/>
            <person name="Bruns T.D."/>
            <person name="Grigoriev I.V."/>
        </authorList>
    </citation>
    <scope>NUCLEOTIDE SEQUENCE [LARGE SCALE GENOMIC DNA]</scope>
    <source>
        <strain evidence="1 2">CBS 144469</strain>
    </source>
</reference>
<feature type="non-terminal residue" evidence="1">
    <location>
        <position position="1"/>
    </location>
</feature>
<dbReference type="SUPFAM" id="SSF46689">
    <property type="entry name" value="Homeodomain-like"/>
    <property type="match status" value="1"/>
</dbReference>
<dbReference type="InterPro" id="IPR009057">
    <property type="entry name" value="Homeodomain-like_sf"/>
</dbReference>
<evidence type="ECO:0000313" key="1">
    <source>
        <dbReference type="EMBL" id="KAF6743974.1"/>
    </source>
</evidence>
<dbReference type="AlphaFoldDB" id="A0A8H6LVR9"/>
<evidence type="ECO:0000313" key="2">
    <source>
        <dbReference type="Proteomes" id="UP000521943"/>
    </source>
</evidence>
<dbReference type="Proteomes" id="UP000521943">
    <property type="component" value="Unassembled WGS sequence"/>
</dbReference>
<keyword evidence="2" id="KW-1185">Reference proteome</keyword>
<protein>
    <recommendedName>
        <fullName evidence="3">Transposase</fullName>
    </recommendedName>
</protein>
<sequence>IVNWRYTEGMSIPDIAILAGCTKRTVYNILAWHRDYGVYSNPFARRNGRKHALEMADVTYLTSLLQANPALYLDELQSKLEEARGFEVSIATIYRTLKRSNLTRKQISSAAAERNDLLRATWKAAHGDISMDHIVWLDES</sequence>
<dbReference type="OrthoDB" id="3022198at2759"/>